<dbReference type="Proteomes" id="UP000245956">
    <property type="component" value="Unassembled WGS sequence"/>
</dbReference>
<name>A0A2U3E443_PURLI</name>
<evidence type="ECO:0000313" key="2">
    <source>
        <dbReference type="EMBL" id="PWI69259.1"/>
    </source>
</evidence>
<evidence type="ECO:0000256" key="1">
    <source>
        <dbReference type="SAM" id="MobiDB-lite"/>
    </source>
</evidence>
<dbReference type="Pfam" id="PF00023">
    <property type="entry name" value="Ank"/>
    <property type="match status" value="1"/>
</dbReference>
<dbReference type="InterPro" id="IPR036770">
    <property type="entry name" value="Ankyrin_rpt-contain_sf"/>
</dbReference>
<accession>A0A2U3E443</accession>
<organism evidence="2 3">
    <name type="scientific">Purpureocillium lilacinum</name>
    <name type="common">Paecilomyces lilacinus</name>
    <dbReference type="NCBI Taxonomy" id="33203"/>
    <lineage>
        <taxon>Eukaryota</taxon>
        <taxon>Fungi</taxon>
        <taxon>Dikarya</taxon>
        <taxon>Ascomycota</taxon>
        <taxon>Pezizomycotina</taxon>
        <taxon>Sordariomycetes</taxon>
        <taxon>Hypocreomycetidae</taxon>
        <taxon>Hypocreales</taxon>
        <taxon>Ophiocordycipitaceae</taxon>
        <taxon>Purpureocillium</taxon>
    </lineage>
</organism>
<proteinExistence type="predicted"/>
<dbReference type="AlphaFoldDB" id="A0A2U3E443"/>
<gene>
    <name evidence="2" type="ORF">PCL_00906</name>
</gene>
<feature type="region of interest" description="Disordered" evidence="1">
    <location>
        <begin position="15"/>
        <end position="48"/>
    </location>
</feature>
<reference evidence="2 3" key="1">
    <citation type="journal article" date="2016" name="Front. Microbiol.">
        <title>Genome and transcriptome sequences reveal the specific parasitism of the nematophagous Purpureocillium lilacinum 36-1.</title>
        <authorList>
            <person name="Xie J."/>
            <person name="Li S."/>
            <person name="Mo C."/>
            <person name="Xiao X."/>
            <person name="Peng D."/>
            <person name="Wang G."/>
            <person name="Xiao Y."/>
        </authorList>
    </citation>
    <scope>NUCLEOTIDE SEQUENCE [LARGE SCALE GENOMIC DNA]</scope>
    <source>
        <strain evidence="2 3">36-1</strain>
    </source>
</reference>
<protein>
    <submittedName>
        <fullName evidence="2">Uncharacterized protein</fullName>
    </submittedName>
</protein>
<sequence length="99" mass="10683">MAPISTLQASEVGLRFHAPPRMDTRRSSRCVSAETPISMPQEDRGQYRTPCMGPAAENGYISMVKPLLKNGVNANITDIGYRTALSCAAENGYDAMSST</sequence>
<dbReference type="InterPro" id="IPR002110">
    <property type="entry name" value="Ankyrin_rpt"/>
</dbReference>
<dbReference type="Gene3D" id="1.25.40.20">
    <property type="entry name" value="Ankyrin repeat-containing domain"/>
    <property type="match status" value="1"/>
</dbReference>
<comment type="caution">
    <text evidence="2">The sequence shown here is derived from an EMBL/GenBank/DDBJ whole genome shotgun (WGS) entry which is preliminary data.</text>
</comment>
<dbReference type="EMBL" id="LCWV01000012">
    <property type="protein sequence ID" value="PWI69259.1"/>
    <property type="molecule type" value="Genomic_DNA"/>
</dbReference>
<dbReference type="SUPFAM" id="SSF48403">
    <property type="entry name" value="Ankyrin repeat"/>
    <property type="match status" value="1"/>
</dbReference>
<evidence type="ECO:0000313" key="3">
    <source>
        <dbReference type="Proteomes" id="UP000245956"/>
    </source>
</evidence>